<comment type="caution">
    <text evidence="2">The sequence shown here is derived from an EMBL/GenBank/DDBJ whole genome shotgun (WGS) entry which is preliminary data.</text>
</comment>
<name>A0ABN3DIE1_9ACTN</name>
<organism evidence="2 3">
    <name type="scientific">Streptomyces indiaensis</name>
    <dbReference type="NCBI Taxonomy" id="284033"/>
    <lineage>
        <taxon>Bacteria</taxon>
        <taxon>Bacillati</taxon>
        <taxon>Actinomycetota</taxon>
        <taxon>Actinomycetes</taxon>
        <taxon>Kitasatosporales</taxon>
        <taxon>Streptomycetaceae</taxon>
        <taxon>Streptomyces</taxon>
    </lineage>
</organism>
<protein>
    <submittedName>
        <fullName evidence="2">Uncharacterized protein</fullName>
    </submittedName>
</protein>
<dbReference type="EMBL" id="BAAART010000055">
    <property type="protein sequence ID" value="GAA2231972.1"/>
    <property type="molecule type" value="Genomic_DNA"/>
</dbReference>
<accession>A0ABN3DIE1</accession>
<proteinExistence type="predicted"/>
<sequence length="50" mass="5086">MTDPAVVERLDTAVSTMPTDAPEADGTLSRNSTTSPVATGPSGELTPSRP</sequence>
<reference evidence="2 3" key="1">
    <citation type="journal article" date="2019" name="Int. J. Syst. Evol. Microbiol.">
        <title>The Global Catalogue of Microorganisms (GCM) 10K type strain sequencing project: providing services to taxonomists for standard genome sequencing and annotation.</title>
        <authorList>
            <consortium name="The Broad Institute Genomics Platform"/>
            <consortium name="The Broad Institute Genome Sequencing Center for Infectious Disease"/>
            <person name="Wu L."/>
            <person name="Ma J."/>
        </authorList>
    </citation>
    <scope>NUCLEOTIDE SEQUENCE [LARGE SCALE GENOMIC DNA]</scope>
    <source>
        <strain evidence="2 3">JCM 3053</strain>
    </source>
</reference>
<keyword evidence="3" id="KW-1185">Reference proteome</keyword>
<dbReference type="RefSeq" id="WP_234848449.1">
    <property type="nucleotide sequence ID" value="NZ_BAAART010000055.1"/>
</dbReference>
<evidence type="ECO:0000313" key="2">
    <source>
        <dbReference type="EMBL" id="GAA2231972.1"/>
    </source>
</evidence>
<evidence type="ECO:0000313" key="3">
    <source>
        <dbReference type="Proteomes" id="UP001501474"/>
    </source>
</evidence>
<feature type="compositionally biased region" description="Polar residues" evidence="1">
    <location>
        <begin position="28"/>
        <end position="37"/>
    </location>
</feature>
<gene>
    <name evidence="2" type="ORF">GCM10010104_27510</name>
</gene>
<dbReference type="Proteomes" id="UP001501474">
    <property type="component" value="Unassembled WGS sequence"/>
</dbReference>
<evidence type="ECO:0000256" key="1">
    <source>
        <dbReference type="SAM" id="MobiDB-lite"/>
    </source>
</evidence>
<feature type="region of interest" description="Disordered" evidence="1">
    <location>
        <begin position="12"/>
        <end position="50"/>
    </location>
</feature>